<dbReference type="Proteomes" id="UP000019763">
    <property type="component" value="Unassembled WGS sequence"/>
</dbReference>
<dbReference type="GeneID" id="22914203"/>
<dbReference type="OrthoDB" id="6745403at2759"/>
<evidence type="ECO:0000256" key="7">
    <source>
        <dbReference type="SAM" id="Phobius"/>
    </source>
</evidence>
<dbReference type="GO" id="GO:0072546">
    <property type="term" value="C:EMC complex"/>
    <property type="evidence" value="ECO:0007669"/>
    <property type="project" value="TreeGrafter"/>
</dbReference>
<proteinExistence type="inferred from homology"/>
<sequence length="268" mass="29369">MPLLQLDDEVFYWALLPVFLITLCSAIIRQALNMLSVLESGASGVPVMLQNFGEVHGSNVVSVSRMTRAAGKALAPASLSQRKAYYIGLDDDGKLFRPPQSSAPEQPAMPKMDPTQMLGGMKYKFISLILDAGLAYLINYLFSECVVAKMPFPLADSFKPILQRGVLVQDLDAGYISALSWYFLILFSSGSYTHILNYITGLSTTGPSILETMNPMMAMGAANPMPMGQFDSAKQFQQEADHWKLLGSQDIFLENVEQIALSALHGRS</sequence>
<protein>
    <recommendedName>
        <fullName evidence="3">ER membrane protein complex subunit 3</fullName>
    </recommendedName>
</protein>
<keyword evidence="5 7" id="KW-1133">Transmembrane helix</keyword>
<comment type="caution">
    <text evidence="8">The sequence shown here is derived from an EMBL/GenBank/DDBJ whole genome shotgun (WGS) entry which is preliminary data.</text>
</comment>
<dbReference type="PANTHER" id="PTHR13116">
    <property type="entry name" value="ER MEMBRANE PROTEIN COMPLEX SUBUNIT 3"/>
    <property type="match status" value="1"/>
</dbReference>
<keyword evidence="4 7" id="KW-0812">Transmembrane</keyword>
<dbReference type="Pfam" id="PF01956">
    <property type="entry name" value="EMC3_TMCO1"/>
    <property type="match status" value="1"/>
</dbReference>
<dbReference type="SMART" id="SM01415">
    <property type="entry name" value="DUF106"/>
    <property type="match status" value="1"/>
</dbReference>
<dbReference type="RefSeq" id="XP_011131782.1">
    <property type="nucleotide sequence ID" value="XM_011133480.1"/>
</dbReference>
<feature type="transmembrane region" description="Helical" evidence="7">
    <location>
        <begin position="125"/>
        <end position="142"/>
    </location>
</feature>
<dbReference type="InterPro" id="IPR008568">
    <property type="entry name" value="EMC3"/>
</dbReference>
<dbReference type="OMA" id="KDMDPRW"/>
<comment type="subcellular location">
    <subcellularLocation>
        <location evidence="1">Membrane</location>
        <topology evidence="1">Multi-pass membrane protein</topology>
    </subcellularLocation>
</comment>
<accession>A0A023B2M8</accession>
<comment type="similarity">
    <text evidence="2">Belongs to the EMC3 family.</text>
</comment>
<name>A0A023B2M8_GRENI</name>
<evidence type="ECO:0000256" key="4">
    <source>
        <dbReference type="ARBA" id="ARBA00022692"/>
    </source>
</evidence>
<reference evidence="8" key="1">
    <citation type="submission" date="2013-12" db="EMBL/GenBank/DDBJ databases">
        <authorList>
            <person name="Omoto C.K."/>
            <person name="Sibley D."/>
            <person name="Venepally P."/>
            <person name="Hadjithomas M."/>
            <person name="Karamycheva S."/>
            <person name="Brunk B."/>
            <person name="Roos D."/>
            <person name="Caler E."/>
            <person name="Lorenzi H."/>
        </authorList>
    </citation>
    <scope>NUCLEOTIDE SEQUENCE</scope>
</reference>
<feature type="transmembrane region" description="Helical" evidence="7">
    <location>
        <begin position="12"/>
        <end position="32"/>
    </location>
</feature>
<dbReference type="InterPro" id="IPR002809">
    <property type="entry name" value="EMC3/TMCO1"/>
</dbReference>
<keyword evidence="9" id="KW-1185">Reference proteome</keyword>
<keyword evidence="6 7" id="KW-0472">Membrane</keyword>
<gene>
    <name evidence="8" type="ORF">GNI_118210</name>
</gene>
<evidence type="ECO:0000256" key="5">
    <source>
        <dbReference type="ARBA" id="ARBA00022989"/>
    </source>
</evidence>
<evidence type="ECO:0000256" key="2">
    <source>
        <dbReference type="ARBA" id="ARBA00005376"/>
    </source>
</evidence>
<dbReference type="eggNOG" id="KOG3188">
    <property type="taxonomic scope" value="Eukaryota"/>
</dbReference>
<dbReference type="VEuPathDB" id="CryptoDB:GNI_118210"/>
<dbReference type="GO" id="GO:0034975">
    <property type="term" value="P:protein folding in endoplasmic reticulum"/>
    <property type="evidence" value="ECO:0007669"/>
    <property type="project" value="TreeGrafter"/>
</dbReference>
<dbReference type="PANTHER" id="PTHR13116:SF5">
    <property type="entry name" value="ER MEMBRANE PROTEIN COMPLEX SUBUNIT 3"/>
    <property type="match status" value="1"/>
</dbReference>
<evidence type="ECO:0000256" key="3">
    <source>
        <dbReference type="ARBA" id="ARBA00020822"/>
    </source>
</evidence>
<dbReference type="AlphaFoldDB" id="A0A023B2M8"/>
<evidence type="ECO:0000256" key="6">
    <source>
        <dbReference type="ARBA" id="ARBA00023136"/>
    </source>
</evidence>
<evidence type="ECO:0000313" key="9">
    <source>
        <dbReference type="Proteomes" id="UP000019763"/>
    </source>
</evidence>
<evidence type="ECO:0000313" key="8">
    <source>
        <dbReference type="EMBL" id="EZG55095.1"/>
    </source>
</evidence>
<organism evidence="8 9">
    <name type="scientific">Gregarina niphandrodes</name>
    <name type="common">Septate eugregarine</name>
    <dbReference type="NCBI Taxonomy" id="110365"/>
    <lineage>
        <taxon>Eukaryota</taxon>
        <taxon>Sar</taxon>
        <taxon>Alveolata</taxon>
        <taxon>Apicomplexa</taxon>
        <taxon>Conoidasida</taxon>
        <taxon>Gregarinasina</taxon>
        <taxon>Eugregarinorida</taxon>
        <taxon>Gregarinidae</taxon>
        <taxon>Gregarina</taxon>
    </lineage>
</organism>
<dbReference type="EMBL" id="AFNH02000878">
    <property type="protein sequence ID" value="EZG55095.1"/>
    <property type="molecule type" value="Genomic_DNA"/>
</dbReference>
<evidence type="ECO:0000256" key="1">
    <source>
        <dbReference type="ARBA" id="ARBA00004141"/>
    </source>
</evidence>